<feature type="transmembrane region" description="Helical" evidence="11">
    <location>
        <begin position="114"/>
        <end position="135"/>
    </location>
</feature>
<evidence type="ECO:0000256" key="10">
    <source>
        <dbReference type="RuleBase" id="RU003983"/>
    </source>
</evidence>
<keyword evidence="5 10" id="KW-0378">Hydrolase</keyword>
<keyword evidence="2 10" id="KW-0645">Protease</keyword>
<keyword evidence="8 10" id="KW-0482">Metalloprotease</keyword>
<name>R0KS41_NOSB1</name>
<evidence type="ECO:0000256" key="4">
    <source>
        <dbReference type="ARBA" id="ARBA00022723"/>
    </source>
</evidence>
<organism evidence="13 14">
    <name type="scientific">Nosema bombycis (strain CQ1 / CVCC 102059)</name>
    <name type="common">Microsporidian parasite</name>
    <name type="synonym">Pebrine of silkworm</name>
    <dbReference type="NCBI Taxonomy" id="578461"/>
    <lineage>
        <taxon>Eukaryota</taxon>
        <taxon>Fungi</taxon>
        <taxon>Fungi incertae sedis</taxon>
        <taxon>Microsporidia</taxon>
        <taxon>Nosematidae</taxon>
        <taxon>Nosema</taxon>
    </lineage>
</organism>
<evidence type="ECO:0000256" key="2">
    <source>
        <dbReference type="ARBA" id="ARBA00022670"/>
    </source>
</evidence>
<keyword evidence="1" id="KW-1003">Cell membrane</keyword>
<keyword evidence="4" id="KW-0479">Metal-binding</keyword>
<evidence type="ECO:0000256" key="7">
    <source>
        <dbReference type="ARBA" id="ARBA00022989"/>
    </source>
</evidence>
<sequence>MNMRLYIKYKYAKCFFFSVYTTLLLVIFGIISEGKVRSFFDNGQSLPKEIYKYFKERRYDITVEHSEAEYINVGIVNFFKNVYIRIMGNFHILKLKEQTAVLYHEIGHVENNSLIYRLLVTKFSTVMMMVVEVLLLKMNRKIISQKISKYGSYFLTFIILQMTILPFNNVMCNYFSQLDEYLADLFSKKHINPQFLGSALCEIILHSRASMEFSKLFSYFYSTHPSLQDRLKELGLP</sequence>
<feature type="domain" description="Peptidase M48" evidence="12">
    <location>
        <begin position="94"/>
        <end position="234"/>
    </location>
</feature>
<gene>
    <name evidence="13" type="ORF">NBO_246g0002</name>
</gene>
<reference evidence="13 14" key="1">
    <citation type="journal article" date="2013" name="BMC Genomics">
        <title>Comparative genomics of parasitic silkworm microsporidia reveal an association between genome expansion and host adaptation.</title>
        <authorList>
            <person name="Pan G."/>
            <person name="Xu J."/>
            <person name="Li T."/>
            <person name="Xia Q."/>
            <person name="Liu S.L."/>
            <person name="Zhang G."/>
            <person name="Li S."/>
            <person name="Li C."/>
            <person name="Liu H."/>
            <person name="Yang L."/>
            <person name="Liu T."/>
            <person name="Zhang X."/>
            <person name="Wu Z."/>
            <person name="Fan W."/>
            <person name="Dang X."/>
            <person name="Xiang H."/>
            <person name="Tao M."/>
            <person name="Li Y."/>
            <person name="Hu J."/>
            <person name="Li Z."/>
            <person name="Lin L."/>
            <person name="Luo J."/>
            <person name="Geng L."/>
            <person name="Wang L."/>
            <person name="Long M."/>
            <person name="Wan Y."/>
            <person name="He N."/>
            <person name="Zhang Z."/>
            <person name="Lu C."/>
            <person name="Keeling P.J."/>
            <person name="Wang J."/>
            <person name="Xiang Z."/>
            <person name="Zhou Z."/>
        </authorList>
    </citation>
    <scope>NUCLEOTIDE SEQUENCE [LARGE SCALE GENOMIC DNA]</scope>
    <source>
        <strain evidence="14">CQ1 / CVCC 102059</strain>
    </source>
</reference>
<accession>R0KS41</accession>
<dbReference type="GO" id="GO:0006508">
    <property type="term" value="P:proteolysis"/>
    <property type="evidence" value="ECO:0007669"/>
    <property type="project" value="UniProtKB-KW"/>
</dbReference>
<evidence type="ECO:0000313" key="14">
    <source>
        <dbReference type="Proteomes" id="UP000016927"/>
    </source>
</evidence>
<proteinExistence type="inferred from homology"/>
<dbReference type="Proteomes" id="UP000016927">
    <property type="component" value="Unassembled WGS sequence"/>
</dbReference>
<dbReference type="Pfam" id="PF01435">
    <property type="entry name" value="Peptidase_M48"/>
    <property type="match status" value="1"/>
</dbReference>
<evidence type="ECO:0000256" key="8">
    <source>
        <dbReference type="ARBA" id="ARBA00023049"/>
    </source>
</evidence>
<dbReference type="GO" id="GO:0046872">
    <property type="term" value="F:metal ion binding"/>
    <property type="evidence" value="ECO:0007669"/>
    <property type="project" value="UniProtKB-KW"/>
</dbReference>
<keyword evidence="3 11" id="KW-0812">Transmembrane</keyword>
<evidence type="ECO:0000256" key="11">
    <source>
        <dbReference type="SAM" id="Phobius"/>
    </source>
</evidence>
<evidence type="ECO:0000256" key="6">
    <source>
        <dbReference type="ARBA" id="ARBA00022833"/>
    </source>
</evidence>
<keyword evidence="9 11" id="KW-0472">Membrane</keyword>
<feature type="transmembrane region" description="Helical" evidence="11">
    <location>
        <begin position="12"/>
        <end position="31"/>
    </location>
</feature>
<comment type="cofactor">
    <cofactor evidence="10">
        <name>Zn(2+)</name>
        <dbReference type="ChEBI" id="CHEBI:29105"/>
    </cofactor>
    <text evidence="10">Binds 1 zinc ion per subunit.</text>
</comment>
<dbReference type="EMBL" id="KB909154">
    <property type="protein sequence ID" value="EOB13027.1"/>
    <property type="molecule type" value="Genomic_DNA"/>
</dbReference>
<dbReference type="InterPro" id="IPR050083">
    <property type="entry name" value="HtpX_protease"/>
</dbReference>
<protein>
    <submittedName>
        <fullName evidence="13">Zn-dependent protease</fullName>
    </submittedName>
</protein>
<evidence type="ECO:0000259" key="12">
    <source>
        <dbReference type="Pfam" id="PF01435"/>
    </source>
</evidence>
<keyword evidence="14" id="KW-1185">Reference proteome</keyword>
<dbReference type="OrthoDB" id="360839at2759"/>
<dbReference type="STRING" id="578461.R0KS41"/>
<dbReference type="InterPro" id="IPR001915">
    <property type="entry name" value="Peptidase_M48"/>
</dbReference>
<dbReference type="AlphaFoldDB" id="R0KS41"/>
<dbReference type="PANTHER" id="PTHR43221">
    <property type="entry name" value="PROTEASE HTPX"/>
    <property type="match status" value="1"/>
</dbReference>
<evidence type="ECO:0000256" key="1">
    <source>
        <dbReference type="ARBA" id="ARBA00022475"/>
    </source>
</evidence>
<dbReference type="HOGENOM" id="CLU_1170932_0_0_1"/>
<evidence type="ECO:0000256" key="9">
    <source>
        <dbReference type="ARBA" id="ARBA00023136"/>
    </source>
</evidence>
<dbReference type="PANTHER" id="PTHR43221:SF2">
    <property type="entry name" value="PROTEASE HTPX HOMOLOG"/>
    <property type="match status" value="1"/>
</dbReference>
<keyword evidence="6 10" id="KW-0862">Zinc</keyword>
<dbReference type="VEuPathDB" id="MicrosporidiaDB:NBO_246g0002"/>
<evidence type="ECO:0000256" key="5">
    <source>
        <dbReference type="ARBA" id="ARBA00022801"/>
    </source>
</evidence>
<dbReference type="GO" id="GO:0004222">
    <property type="term" value="F:metalloendopeptidase activity"/>
    <property type="evidence" value="ECO:0007669"/>
    <property type="project" value="InterPro"/>
</dbReference>
<feature type="transmembrane region" description="Helical" evidence="11">
    <location>
        <begin position="147"/>
        <end position="167"/>
    </location>
</feature>
<evidence type="ECO:0000313" key="13">
    <source>
        <dbReference type="EMBL" id="EOB13027.1"/>
    </source>
</evidence>
<comment type="similarity">
    <text evidence="10">Belongs to the peptidase M48 family.</text>
</comment>
<evidence type="ECO:0000256" key="3">
    <source>
        <dbReference type="ARBA" id="ARBA00022692"/>
    </source>
</evidence>
<keyword evidence="7 11" id="KW-1133">Transmembrane helix</keyword>